<dbReference type="EMBL" id="DWUU01000029">
    <property type="protein sequence ID" value="HJD42341.1"/>
    <property type="molecule type" value="Genomic_DNA"/>
</dbReference>
<organism evidence="5 6">
    <name type="scientific">Candidatus Mediterraneibacter quadrami</name>
    <dbReference type="NCBI Taxonomy" id="2838684"/>
    <lineage>
        <taxon>Bacteria</taxon>
        <taxon>Bacillati</taxon>
        <taxon>Bacillota</taxon>
        <taxon>Clostridia</taxon>
        <taxon>Lachnospirales</taxon>
        <taxon>Lachnospiraceae</taxon>
        <taxon>Mediterraneibacter</taxon>
    </lineage>
</organism>
<dbReference type="Pfam" id="PF13416">
    <property type="entry name" value="SBP_bac_8"/>
    <property type="match status" value="1"/>
</dbReference>
<dbReference type="AlphaFoldDB" id="A0A9D2RFA8"/>
<comment type="caution">
    <text evidence="5">The sequence shown here is derived from an EMBL/GenBank/DDBJ whole genome shotgun (WGS) entry which is preliminary data.</text>
</comment>
<reference evidence="5" key="2">
    <citation type="submission" date="2021-04" db="EMBL/GenBank/DDBJ databases">
        <authorList>
            <person name="Gilroy R."/>
        </authorList>
    </citation>
    <scope>NUCLEOTIDE SEQUENCE</scope>
    <source>
        <strain evidence="5">ChiBcec15-3976</strain>
    </source>
</reference>
<reference evidence="5" key="1">
    <citation type="journal article" date="2021" name="PeerJ">
        <title>Extensive microbial diversity within the chicken gut microbiome revealed by metagenomics and culture.</title>
        <authorList>
            <person name="Gilroy R."/>
            <person name="Ravi A."/>
            <person name="Getino M."/>
            <person name="Pursley I."/>
            <person name="Horton D.L."/>
            <person name="Alikhan N.F."/>
            <person name="Baker D."/>
            <person name="Gharbi K."/>
            <person name="Hall N."/>
            <person name="Watson M."/>
            <person name="Adriaenssens E.M."/>
            <person name="Foster-Nyarko E."/>
            <person name="Jarju S."/>
            <person name="Secka A."/>
            <person name="Antonio M."/>
            <person name="Oren A."/>
            <person name="Chaudhuri R.R."/>
            <person name="La Ragione R."/>
            <person name="Hildebrand F."/>
            <person name="Pallen M.J."/>
        </authorList>
    </citation>
    <scope>NUCLEOTIDE SEQUENCE</scope>
    <source>
        <strain evidence="5">ChiBcec15-3976</strain>
    </source>
</reference>
<dbReference type="PROSITE" id="PS51257">
    <property type="entry name" value="PROKAR_LIPOPROTEIN"/>
    <property type="match status" value="1"/>
</dbReference>
<dbReference type="SUPFAM" id="SSF53850">
    <property type="entry name" value="Periplasmic binding protein-like II"/>
    <property type="match status" value="1"/>
</dbReference>
<dbReference type="GO" id="GO:0015768">
    <property type="term" value="P:maltose transport"/>
    <property type="evidence" value="ECO:0007669"/>
    <property type="project" value="TreeGrafter"/>
</dbReference>
<dbReference type="PANTHER" id="PTHR30061:SF50">
    <property type="entry name" value="MALTOSE_MALTODEXTRIN-BINDING PERIPLASMIC PROTEIN"/>
    <property type="match status" value="1"/>
</dbReference>
<dbReference type="Proteomes" id="UP000823909">
    <property type="component" value="Unassembled WGS sequence"/>
</dbReference>
<dbReference type="GO" id="GO:0055052">
    <property type="term" value="C:ATP-binding cassette (ABC) transporter complex, substrate-binding subunit-containing"/>
    <property type="evidence" value="ECO:0007669"/>
    <property type="project" value="TreeGrafter"/>
</dbReference>
<dbReference type="PANTHER" id="PTHR30061">
    <property type="entry name" value="MALTOSE-BINDING PERIPLASMIC PROTEIN"/>
    <property type="match status" value="1"/>
</dbReference>
<evidence type="ECO:0000256" key="3">
    <source>
        <dbReference type="ARBA" id="ARBA00022729"/>
    </source>
</evidence>
<evidence type="ECO:0000256" key="2">
    <source>
        <dbReference type="ARBA" id="ARBA00022448"/>
    </source>
</evidence>
<dbReference type="Gene3D" id="3.40.190.10">
    <property type="entry name" value="Periplasmic binding protein-like II"/>
    <property type="match status" value="1"/>
</dbReference>
<gene>
    <name evidence="5" type="ORF">H9910_04965</name>
</gene>
<dbReference type="GO" id="GO:1901982">
    <property type="term" value="F:maltose binding"/>
    <property type="evidence" value="ECO:0007669"/>
    <property type="project" value="TreeGrafter"/>
</dbReference>
<evidence type="ECO:0000256" key="1">
    <source>
        <dbReference type="ARBA" id="ARBA00008520"/>
    </source>
</evidence>
<evidence type="ECO:0000313" key="5">
    <source>
        <dbReference type="EMBL" id="HJD42341.1"/>
    </source>
</evidence>
<protein>
    <submittedName>
        <fullName evidence="5">Sugar ABC transporter substrate-binding protein</fullName>
    </submittedName>
</protein>
<evidence type="ECO:0000256" key="4">
    <source>
        <dbReference type="SAM" id="SignalP"/>
    </source>
</evidence>
<name>A0A9D2RFA8_9FIRM</name>
<proteinExistence type="inferred from homology"/>
<keyword evidence="2" id="KW-0813">Transport</keyword>
<comment type="similarity">
    <text evidence="1">Belongs to the bacterial solute-binding protein 1 family.</text>
</comment>
<evidence type="ECO:0000313" key="6">
    <source>
        <dbReference type="Proteomes" id="UP000823909"/>
    </source>
</evidence>
<feature type="signal peptide" evidence="4">
    <location>
        <begin position="1"/>
        <end position="19"/>
    </location>
</feature>
<dbReference type="GO" id="GO:0042956">
    <property type="term" value="P:maltodextrin transmembrane transport"/>
    <property type="evidence" value="ECO:0007669"/>
    <property type="project" value="TreeGrafter"/>
</dbReference>
<feature type="chain" id="PRO_5039432949" evidence="4">
    <location>
        <begin position="20"/>
        <end position="413"/>
    </location>
</feature>
<keyword evidence="3 4" id="KW-0732">Signal</keyword>
<dbReference type="InterPro" id="IPR006059">
    <property type="entry name" value="SBP"/>
</dbReference>
<accession>A0A9D2RFA8</accession>
<sequence>MKKRLISILLAATMVATTAAGCGSGGGSSDSADSAEGGENSITVLVESGSPAEALANETAADFEAETGCKVVVDAVAYAGMYDKLSTEIKSGEAAHDVACMDFVWLAAFADAIEPLTDADTSDFLPTLEESGTIDGNLLGYPMWTNCKILIYRKDIIPEDKVPTTWEEYKAVAEEYATDDMYGSTVFGSGSDAVCSYLDFACQAGAEGLVFDADGNVNVTSQPYVDAMNFMVEMADADYTPSDALATAATESQELFTNGKTAMQLNWSHQYPAAVEALGADKVGCAPMIAGSAGIGATTGPWYQCVMKNSANKDMALQYVEYMYDHNADYMDLTLKIAGRTSVYEEAGQESGNEHTTAVLETLEAAQAQPRPMVTTWAQIEETLIGVVESCLGGADVNETLEAAQAEIEAIGK</sequence>
<dbReference type="CDD" id="cd13585">
    <property type="entry name" value="PBP2_TMBP_like"/>
    <property type="match status" value="1"/>
</dbReference>